<dbReference type="HOGENOM" id="CLU_793868_0_0_11"/>
<dbReference type="STRING" id="479433.Caci_0420"/>
<protein>
    <submittedName>
        <fullName evidence="3">Uncharacterized protein</fullName>
    </submittedName>
</protein>
<dbReference type="EMBL" id="CP001700">
    <property type="protein sequence ID" value="ACU69372.1"/>
    <property type="molecule type" value="Genomic_DNA"/>
</dbReference>
<keyword evidence="2" id="KW-0812">Transmembrane</keyword>
<gene>
    <name evidence="3" type="ordered locus">Caci_0420</name>
</gene>
<keyword evidence="4" id="KW-1185">Reference proteome</keyword>
<dbReference type="KEGG" id="cai:Caci_0420"/>
<dbReference type="AlphaFoldDB" id="C7PVL6"/>
<feature type="compositionally biased region" description="Polar residues" evidence="1">
    <location>
        <begin position="67"/>
        <end position="86"/>
    </location>
</feature>
<evidence type="ECO:0000256" key="1">
    <source>
        <dbReference type="SAM" id="MobiDB-lite"/>
    </source>
</evidence>
<feature type="transmembrane region" description="Helical" evidence="2">
    <location>
        <begin position="42"/>
        <end position="62"/>
    </location>
</feature>
<dbReference type="InParanoid" id="C7PVL6"/>
<dbReference type="RefSeq" id="WP_012784667.1">
    <property type="nucleotide sequence ID" value="NC_013131.1"/>
</dbReference>
<dbReference type="Proteomes" id="UP000000851">
    <property type="component" value="Chromosome"/>
</dbReference>
<reference evidence="3 4" key="1">
    <citation type="journal article" date="2009" name="Stand. Genomic Sci.">
        <title>Complete genome sequence of Catenulispora acidiphila type strain (ID 139908).</title>
        <authorList>
            <person name="Copeland A."/>
            <person name="Lapidus A."/>
            <person name="Glavina Del Rio T."/>
            <person name="Nolan M."/>
            <person name="Lucas S."/>
            <person name="Chen F."/>
            <person name="Tice H."/>
            <person name="Cheng J.F."/>
            <person name="Bruce D."/>
            <person name="Goodwin L."/>
            <person name="Pitluck S."/>
            <person name="Mikhailova N."/>
            <person name="Pati A."/>
            <person name="Ivanova N."/>
            <person name="Mavromatis K."/>
            <person name="Chen A."/>
            <person name="Palaniappan K."/>
            <person name="Chain P."/>
            <person name="Land M."/>
            <person name="Hauser L."/>
            <person name="Chang Y.J."/>
            <person name="Jeffries C.D."/>
            <person name="Chertkov O."/>
            <person name="Brettin T."/>
            <person name="Detter J.C."/>
            <person name="Han C."/>
            <person name="Ali Z."/>
            <person name="Tindall B.J."/>
            <person name="Goker M."/>
            <person name="Bristow J."/>
            <person name="Eisen J.A."/>
            <person name="Markowitz V."/>
            <person name="Hugenholtz P."/>
            <person name="Kyrpides N.C."/>
            <person name="Klenk H.P."/>
        </authorList>
    </citation>
    <scope>NUCLEOTIDE SEQUENCE [LARGE SCALE GENOMIC DNA]</scope>
    <source>
        <strain evidence="4">DSM 44928 / JCM 14897 / NBRC 102108 / NRRL B-24433 / ID139908</strain>
    </source>
</reference>
<organism evidence="3 4">
    <name type="scientific">Catenulispora acidiphila (strain DSM 44928 / JCM 14897 / NBRC 102108 / NRRL B-24433 / ID139908)</name>
    <dbReference type="NCBI Taxonomy" id="479433"/>
    <lineage>
        <taxon>Bacteria</taxon>
        <taxon>Bacillati</taxon>
        <taxon>Actinomycetota</taxon>
        <taxon>Actinomycetes</taxon>
        <taxon>Catenulisporales</taxon>
        <taxon>Catenulisporaceae</taxon>
        <taxon>Catenulispora</taxon>
    </lineage>
</organism>
<keyword evidence="2" id="KW-0472">Membrane</keyword>
<keyword evidence="2" id="KW-1133">Transmembrane helix</keyword>
<evidence type="ECO:0000256" key="2">
    <source>
        <dbReference type="SAM" id="Phobius"/>
    </source>
</evidence>
<feature type="region of interest" description="Disordered" evidence="1">
    <location>
        <begin position="66"/>
        <end position="91"/>
    </location>
</feature>
<name>C7PVL6_CATAD</name>
<accession>C7PVL6</accession>
<evidence type="ECO:0000313" key="4">
    <source>
        <dbReference type="Proteomes" id="UP000000851"/>
    </source>
</evidence>
<evidence type="ECO:0000313" key="3">
    <source>
        <dbReference type="EMBL" id="ACU69372.1"/>
    </source>
</evidence>
<proteinExistence type="predicted"/>
<sequence>MTENPGRLRALLDDTLTDEPPLLDLVPDAVTAAEQGRRRGRMMAGGAAVAVLAVSVGAYAVADHGRSGTNGSPIVSPGISRSSTSAAPPVRLSHKSTLGIPGLFDHPGTPQQECAKVNGPVMDSKAQLSSPAERNYCIQSLQTIRALLPDAVVVLNPFVDFNQPAWSAPLVQTPDGGTAPGFTQAYQQSAKNSAKTVYLAGTFAFRTANGEGSIIYTTTSPGVKAKPQGGDLPLDDGTSGRIAHEDSGSIDVTGVTADGVWYRLEISGVGPVYGADGSTLEPNLHTDGQGHSVFPDGYVAAGDSALHMHIPNPYTVTEVRQKIVDMGLGNVIHTMGVDPLSDYPAPPAG</sequence>